<dbReference type="EMBL" id="GIFC01001475">
    <property type="protein sequence ID" value="MXU83558.1"/>
    <property type="molecule type" value="Transcribed_RNA"/>
</dbReference>
<reference evidence="1" key="1">
    <citation type="submission" date="2019-12" db="EMBL/GenBank/DDBJ databases">
        <title>An insight into the sialome of adult female Ixodes ricinus ticks feeding for 6 days.</title>
        <authorList>
            <person name="Perner J."/>
            <person name="Ribeiro J.M.C."/>
        </authorList>
    </citation>
    <scope>NUCLEOTIDE SEQUENCE</scope>
    <source>
        <strain evidence="1">Semi-engorged</strain>
        <tissue evidence="1">Salivary glands</tissue>
    </source>
</reference>
<protein>
    <submittedName>
        <fullName evidence="1">Putative secreted protein</fullName>
    </submittedName>
</protein>
<accession>A0A6B0TW65</accession>
<proteinExistence type="predicted"/>
<sequence length="76" mass="8460">MKRSICGLAVLGHMLSFLLVTTRDAYYIMLHSALSQQCIGSYVQARPIGSLLFIAQACSLHLGKCRSMITWQEIDV</sequence>
<evidence type="ECO:0000313" key="1">
    <source>
        <dbReference type="EMBL" id="MXU83558.1"/>
    </source>
</evidence>
<organism evidence="1">
    <name type="scientific">Ixodes ricinus</name>
    <name type="common">Common tick</name>
    <name type="synonym">Acarus ricinus</name>
    <dbReference type="NCBI Taxonomy" id="34613"/>
    <lineage>
        <taxon>Eukaryota</taxon>
        <taxon>Metazoa</taxon>
        <taxon>Ecdysozoa</taxon>
        <taxon>Arthropoda</taxon>
        <taxon>Chelicerata</taxon>
        <taxon>Arachnida</taxon>
        <taxon>Acari</taxon>
        <taxon>Parasitiformes</taxon>
        <taxon>Ixodida</taxon>
        <taxon>Ixodoidea</taxon>
        <taxon>Ixodidae</taxon>
        <taxon>Ixodinae</taxon>
        <taxon>Ixodes</taxon>
    </lineage>
</organism>
<dbReference type="AlphaFoldDB" id="A0A6B0TW65"/>
<name>A0A6B0TW65_IXORI</name>